<sequence length="113" mass="12071">MFFRALASAAPGAPSEIFTADVKCVALLDAISEWHKSIDPPPQPGVAFFYDLCDSNDQQLNLGQHLMETGIQAGIVPRETYRVVRQSAEELQVAAAAAAMAAQKKSGAPAKKK</sequence>
<proteinExistence type="predicted"/>
<organism evidence="1 2">
    <name type="scientific">Paratrimastix pyriformis</name>
    <dbReference type="NCBI Taxonomy" id="342808"/>
    <lineage>
        <taxon>Eukaryota</taxon>
        <taxon>Metamonada</taxon>
        <taxon>Preaxostyla</taxon>
        <taxon>Paratrimastigidae</taxon>
        <taxon>Paratrimastix</taxon>
    </lineage>
</organism>
<evidence type="ECO:0000313" key="1">
    <source>
        <dbReference type="EMBL" id="KAJ4460063.1"/>
    </source>
</evidence>
<comment type="caution">
    <text evidence="1">The sequence shown here is derived from an EMBL/GenBank/DDBJ whole genome shotgun (WGS) entry which is preliminary data.</text>
</comment>
<dbReference type="Proteomes" id="UP001141327">
    <property type="component" value="Unassembled WGS sequence"/>
</dbReference>
<reference evidence="1" key="1">
    <citation type="journal article" date="2022" name="bioRxiv">
        <title>Genomics of Preaxostyla Flagellates Illuminates Evolutionary Transitions and the Path Towards Mitochondrial Loss.</title>
        <authorList>
            <person name="Novak L.V.F."/>
            <person name="Treitli S.C."/>
            <person name="Pyrih J."/>
            <person name="Halakuc P."/>
            <person name="Pipaliya S.V."/>
            <person name="Vacek V."/>
            <person name="Brzon O."/>
            <person name="Soukal P."/>
            <person name="Eme L."/>
            <person name="Dacks J.B."/>
            <person name="Karnkowska A."/>
            <person name="Elias M."/>
            <person name="Hampl V."/>
        </authorList>
    </citation>
    <scope>NUCLEOTIDE SEQUENCE</scope>
    <source>
        <strain evidence="1">RCP-MX</strain>
    </source>
</reference>
<accession>A0ABQ8ULI9</accession>
<gene>
    <name evidence="1" type="ORF">PAPYR_3781</name>
</gene>
<keyword evidence="2" id="KW-1185">Reference proteome</keyword>
<evidence type="ECO:0000313" key="2">
    <source>
        <dbReference type="Proteomes" id="UP001141327"/>
    </source>
</evidence>
<dbReference type="EMBL" id="JAPMOS010000015">
    <property type="protein sequence ID" value="KAJ4460063.1"/>
    <property type="molecule type" value="Genomic_DNA"/>
</dbReference>
<protein>
    <submittedName>
        <fullName evidence="1">Uncharacterized protein</fullName>
    </submittedName>
</protein>
<name>A0ABQ8ULI9_9EUKA</name>